<dbReference type="KEGG" id="mbd:MEBOL_000049"/>
<evidence type="ECO:0000256" key="2">
    <source>
        <dbReference type="SAM" id="Phobius"/>
    </source>
</evidence>
<dbReference type="EMBL" id="CP022163">
    <property type="protein sequence ID" value="ATB26621.1"/>
    <property type="molecule type" value="Genomic_DNA"/>
</dbReference>
<organism evidence="3 4">
    <name type="scientific">Melittangium boletus DSM 14713</name>
    <dbReference type="NCBI Taxonomy" id="1294270"/>
    <lineage>
        <taxon>Bacteria</taxon>
        <taxon>Pseudomonadati</taxon>
        <taxon>Myxococcota</taxon>
        <taxon>Myxococcia</taxon>
        <taxon>Myxococcales</taxon>
        <taxon>Cystobacterineae</taxon>
        <taxon>Archangiaceae</taxon>
        <taxon>Melittangium</taxon>
    </lineage>
</organism>
<keyword evidence="4" id="KW-1185">Reference proteome</keyword>
<protein>
    <submittedName>
        <fullName evidence="3">Uncharacterized protein</fullName>
    </submittedName>
</protein>
<feature type="region of interest" description="Disordered" evidence="1">
    <location>
        <begin position="144"/>
        <end position="173"/>
    </location>
</feature>
<dbReference type="RefSeq" id="WP_157774684.1">
    <property type="nucleotide sequence ID" value="NZ_CP022163.1"/>
</dbReference>
<keyword evidence="2" id="KW-0472">Membrane</keyword>
<evidence type="ECO:0000256" key="1">
    <source>
        <dbReference type="SAM" id="MobiDB-lite"/>
    </source>
</evidence>
<name>A0A250I630_9BACT</name>
<evidence type="ECO:0000313" key="3">
    <source>
        <dbReference type="EMBL" id="ATB26621.1"/>
    </source>
</evidence>
<keyword evidence="2" id="KW-0812">Transmembrane</keyword>
<dbReference type="OrthoDB" id="5519820at2"/>
<evidence type="ECO:0000313" key="4">
    <source>
        <dbReference type="Proteomes" id="UP000217289"/>
    </source>
</evidence>
<dbReference type="Proteomes" id="UP000217289">
    <property type="component" value="Chromosome"/>
</dbReference>
<dbReference type="InterPro" id="IPR013783">
    <property type="entry name" value="Ig-like_fold"/>
</dbReference>
<dbReference type="Gene3D" id="2.60.40.10">
    <property type="entry name" value="Immunoglobulins"/>
    <property type="match status" value="1"/>
</dbReference>
<dbReference type="AlphaFoldDB" id="A0A250I630"/>
<sequence>MATTTYRSVRPAVWTTWAPSVGILCLVGAHLLAAALGLYSSAPRLKVLEASPATFSPGHLQISVQVNDGPTGSGVSRVEYQLDSISGAWTPLIQQPGSMVYTGLHDTSAVPAGPHALYLRAADYTGNQRTLSVGVTVLPVEAPPAQAESGRESLDVSYRLPEQPARWDGRPRG</sequence>
<accession>A0A250I630</accession>
<reference evidence="3 4" key="1">
    <citation type="submission" date="2017-06" db="EMBL/GenBank/DDBJ databases">
        <authorList>
            <person name="Kim H.J."/>
            <person name="Triplett B.A."/>
        </authorList>
    </citation>
    <scope>NUCLEOTIDE SEQUENCE [LARGE SCALE GENOMIC DNA]</scope>
    <source>
        <strain evidence="3 4">DSM 14713</strain>
    </source>
</reference>
<gene>
    <name evidence="3" type="ORF">MEBOL_000049</name>
</gene>
<feature type="transmembrane region" description="Helical" evidence="2">
    <location>
        <begin position="20"/>
        <end position="39"/>
    </location>
</feature>
<proteinExistence type="predicted"/>
<keyword evidence="2" id="KW-1133">Transmembrane helix</keyword>